<gene>
    <name evidence="4" type="primary">gpr</name>
    <name evidence="5" type="ORF">EDD78_101191</name>
</gene>
<dbReference type="InterPro" id="IPR005080">
    <property type="entry name" value="Peptidase_A25"/>
</dbReference>
<accession>A0A9X8UL51</accession>
<dbReference type="RefSeq" id="WP_132083521.1">
    <property type="nucleotide sequence ID" value="NZ_JADNAH010000071.1"/>
</dbReference>
<dbReference type="SUPFAM" id="SSF53163">
    <property type="entry name" value="HybD-like"/>
    <property type="match status" value="1"/>
</dbReference>
<dbReference type="EC" id="3.4.24.78" evidence="4"/>
<comment type="PTM">
    <text evidence="4">Autoproteolytically processed. The inactive tetrameric zymogen termed p46 autoprocesses to a smaller form termed p41, which is active only during spore germination.</text>
</comment>
<comment type="function">
    <text evidence="4">Initiates the rapid degradation of small, acid-soluble proteins during spore germination.</text>
</comment>
<keyword evidence="6" id="KW-1185">Reference proteome</keyword>
<evidence type="ECO:0000313" key="5">
    <source>
        <dbReference type="EMBL" id="TCL45210.1"/>
    </source>
</evidence>
<dbReference type="GO" id="GO:0004222">
    <property type="term" value="F:metalloendopeptidase activity"/>
    <property type="evidence" value="ECO:0007669"/>
    <property type="project" value="UniProtKB-UniRule"/>
</dbReference>
<keyword evidence="1 4" id="KW-0645">Protease</keyword>
<feature type="chain" id="PRO_5041029975" description="Germination protease" evidence="4">
    <location>
        <begin position="7"/>
        <end position="290"/>
    </location>
</feature>
<proteinExistence type="inferred from homology"/>
<keyword evidence="3 4" id="KW-0865">Zymogen</keyword>
<dbReference type="EMBL" id="SLUK01000001">
    <property type="protein sequence ID" value="TCL45210.1"/>
    <property type="molecule type" value="Genomic_DNA"/>
</dbReference>
<evidence type="ECO:0000256" key="1">
    <source>
        <dbReference type="ARBA" id="ARBA00022670"/>
    </source>
</evidence>
<evidence type="ECO:0000313" key="6">
    <source>
        <dbReference type="Proteomes" id="UP000294682"/>
    </source>
</evidence>
<dbReference type="Pfam" id="PF03418">
    <property type="entry name" value="Peptidase_A25"/>
    <property type="match status" value="1"/>
</dbReference>
<evidence type="ECO:0000256" key="4">
    <source>
        <dbReference type="HAMAP-Rule" id="MF_00626"/>
    </source>
</evidence>
<reference evidence="5 6" key="1">
    <citation type="submission" date="2019-03" db="EMBL/GenBank/DDBJ databases">
        <title>Genomic Encyclopedia of Type Strains, Phase IV (KMG-IV): sequencing the most valuable type-strain genomes for metagenomic binning, comparative biology and taxonomic classification.</title>
        <authorList>
            <person name="Goeker M."/>
        </authorList>
    </citation>
    <scope>NUCLEOTIDE SEQUENCE [LARGE SCALE GENOMIC DNA]</scope>
    <source>
        <strain evidence="5 6">DSM 100433</strain>
    </source>
</reference>
<comment type="similarity">
    <text evidence="4">Belongs to the peptidase A25 family.</text>
</comment>
<keyword evidence="2 4" id="KW-0378">Hydrolase</keyword>
<dbReference type="NCBIfam" id="TIGR01441">
    <property type="entry name" value="GPR"/>
    <property type="match status" value="1"/>
</dbReference>
<feature type="propeptide" id="PRO_5041029974" evidence="4">
    <location>
        <begin position="1"/>
        <end position="6"/>
    </location>
</feature>
<name>A0A9X8UL51_9FIRM</name>
<sequence length="290" mass="30826">MNFRSDLALEETESLGRDNLPQGVKVDALQYDSITVNIVDITSEQGSKALGKPVGRYLTVELPPFYSSNQSTEKEIEALAREIQKLVPEQGTVLVVGLGNIHITPDALGPRTCDLCLATRHISGELAKSAGLGNLRPVAALAPGVLGQTGIESGEIIRSIVKDLRPCAVIAVDALAARSLERLGCTIQVSNSGISPGSGVMNRRFELSKATLGVEVVSIGVPTVVDAATMVYELAGQEPSLAQQDKARMMMVTPREVDLLIERAAKVLSLAINHALQPHISVEDIGYLVS</sequence>
<dbReference type="InterPro" id="IPR023430">
    <property type="entry name" value="Pept_HybD-like_dom_sf"/>
</dbReference>
<protein>
    <recommendedName>
        <fullName evidence="4">Germination protease</fullName>
        <ecNumber evidence="4">3.4.24.78</ecNumber>
    </recommendedName>
    <alternativeName>
        <fullName evidence="4">GPR endopeptidase</fullName>
    </alternativeName>
    <alternativeName>
        <fullName evidence="4">Germination proteinase</fullName>
    </alternativeName>
    <alternativeName>
        <fullName evidence="4">Spore protease</fullName>
    </alternativeName>
</protein>
<dbReference type="Proteomes" id="UP000294682">
    <property type="component" value="Unassembled WGS sequence"/>
</dbReference>
<dbReference type="GO" id="GO:0009847">
    <property type="term" value="P:spore germination"/>
    <property type="evidence" value="ECO:0007669"/>
    <property type="project" value="UniProtKB-UniRule"/>
</dbReference>
<dbReference type="GO" id="GO:0006508">
    <property type="term" value="P:proteolysis"/>
    <property type="evidence" value="ECO:0007669"/>
    <property type="project" value="UniProtKB-UniRule"/>
</dbReference>
<comment type="catalytic activity">
    <reaction evidence="4">
        <text>Endopeptidase action with P4 Glu or Asp, P1 preferably Glu &gt; Asp, P1' hydrophobic and P2' Ala.</text>
        <dbReference type="EC" id="3.4.24.78"/>
    </reaction>
</comment>
<comment type="caution">
    <text evidence="5">The sequence shown here is derived from an EMBL/GenBank/DDBJ whole genome shotgun (WGS) entry which is preliminary data.</text>
</comment>
<evidence type="ECO:0000256" key="2">
    <source>
        <dbReference type="ARBA" id="ARBA00022801"/>
    </source>
</evidence>
<organism evidence="5 6">
    <name type="scientific">Harryflintia acetispora</name>
    <dbReference type="NCBI Taxonomy" id="1849041"/>
    <lineage>
        <taxon>Bacteria</taxon>
        <taxon>Bacillati</taxon>
        <taxon>Bacillota</taxon>
        <taxon>Clostridia</taxon>
        <taxon>Eubacteriales</taxon>
        <taxon>Oscillospiraceae</taxon>
        <taxon>Harryflintia</taxon>
    </lineage>
</organism>
<dbReference type="AlphaFoldDB" id="A0A9X8UL51"/>
<dbReference type="Gene3D" id="3.40.50.1450">
    <property type="entry name" value="HybD-like"/>
    <property type="match status" value="1"/>
</dbReference>
<dbReference type="HAMAP" id="MF_00626">
    <property type="entry name" value="Germination_prot"/>
    <property type="match status" value="1"/>
</dbReference>
<evidence type="ECO:0000256" key="3">
    <source>
        <dbReference type="ARBA" id="ARBA00023145"/>
    </source>
</evidence>
<comment type="subunit">
    <text evidence="4">Homotetramer.</text>
</comment>